<proteinExistence type="predicted"/>
<feature type="region of interest" description="Disordered" evidence="1">
    <location>
        <begin position="1"/>
        <end position="24"/>
    </location>
</feature>
<reference evidence="2" key="1">
    <citation type="submission" date="2023-02" db="EMBL/GenBank/DDBJ databases">
        <authorList>
            <person name="Palmer J.M."/>
        </authorList>
    </citation>
    <scope>NUCLEOTIDE SEQUENCE</scope>
    <source>
        <strain evidence="2">FW57</strain>
    </source>
</reference>
<gene>
    <name evidence="2" type="ORF">NEMBOFW57_006016</name>
</gene>
<feature type="region of interest" description="Disordered" evidence="1">
    <location>
        <begin position="397"/>
        <end position="418"/>
    </location>
</feature>
<dbReference type="Proteomes" id="UP001197093">
    <property type="component" value="Unassembled WGS sequence"/>
</dbReference>
<sequence>MAVFVDLGDEDNEPPQDGQPVWTGPVDPVKPVPVAAASGSLPAADINTSDTGKRHGEAHGLAVRESLNNNSMTQALGCYPIIMSVASSIDLNTLDNLSRTCRQIREGLLQYRKMLLVSTLHCANEHLPVDPEDTLRYRARAVNLHYMQDMGRCSFSGKAGQCARDLVGALVKAPLGPDVRADSGAMKQAACTCESEGVWLCQPCGRSILGDDTEYKGIWRWRNQYTEVLGGLGTGIGEGDRGVICGRENQCCAAREREQEMDGDAEDAREAAGEYYQQSATASPPLSISGSSAGSPLAPTWTLNGSSASLSSLVSSTSILDRRTPSPALKPGYERHEVEGIGGVMKKMRVRMVKVGACVPEWEDERAKGEILGREVQGRRRSWCGWCRRVIPSRKDFEMDGQAEGKGKGKERQGSDSS</sequence>
<accession>A0AAD4EY94</accession>
<comment type="caution">
    <text evidence="2">The sequence shown here is derived from an EMBL/GenBank/DDBJ whole genome shotgun (WGS) entry which is preliminary data.</text>
</comment>
<dbReference type="EMBL" id="JAHCVI010000002">
    <property type="protein sequence ID" value="KAG7289641.1"/>
    <property type="molecule type" value="Genomic_DNA"/>
</dbReference>
<evidence type="ECO:0000313" key="2">
    <source>
        <dbReference type="EMBL" id="KAG7289641.1"/>
    </source>
</evidence>
<evidence type="ECO:0000256" key="1">
    <source>
        <dbReference type="SAM" id="MobiDB-lite"/>
    </source>
</evidence>
<evidence type="ECO:0000313" key="3">
    <source>
        <dbReference type="Proteomes" id="UP001197093"/>
    </source>
</evidence>
<name>A0AAD4EY94_9PEZI</name>
<organism evidence="2 3">
    <name type="scientific">Staphylotrichum longicolle</name>
    <dbReference type="NCBI Taxonomy" id="669026"/>
    <lineage>
        <taxon>Eukaryota</taxon>
        <taxon>Fungi</taxon>
        <taxon>Dikarya</taxon>
        <taxon>Ascomycota</taxon>
        <taxon>Pezizomycotina</taxon>
        <taxon>Sordariomycetes</taxon>
        <taxon>Sordariomycetidae</taxon>
        <taxon>Sordariales</taxon>
        <taxon>Chaetomiaceae</taxon>
        <taxon>Staphylotrichum</taxon>
    </lineage>
</organism>
<dbReference type="AlphaFoldDB" id="A0AAD4EY94"/>
<keyword evidence="3" id="KW-1185">Reference proteome</keyword>
<protein>
    <submittedName>
        <fullName evidence="2">Uncharacterized protein</fullName>
    </submittedName>
</protein>